<dbReference type="InterPro" id="IPR023996">
    <property type="entry name" value="TonB-dep_OMP_SusC/RagA"/>
</dbReference>
<keyword evidence="7 8" id="KW-0998">Cell outer membrane</keyword>
<dbReference type="InterPro" id="IPR012910">
    <property type="entry name" value="Plug_dom"/>
</dbReference>
<sequence>MKKIYHCFFQKTHHLSRHVLLIACVILFTALQAFSQTGRLVKGTVTDETNAPLPGVIVTVKSTGKATTTNTNGGYSVTVSGPNDVLKFTFLGSVPKEVTVGDKASFNVTLVTDTKQLKDVVVIGYGTSSRKDVTGAITSVKAEDFNAGVLTTPAELLQGKVAGLNITKSGDPNKQPATILRGPSTLREGAAQQPFYVIDGVPGASIDLLAPADIESIDVLKDASSTAIYGSRAANGVIIVTTRKAKAGQTRLVYSAYGAVENVSKNIDVLTGDQLRKYLADNGVPKLTVADDDGSNTNWQKLAERTGYSQNHNLSFGGAGTNSEYGASVNYMKNNGILKNTSLERTIYKGYINQRFFNDRLKLGITLTNSATKNNDIFQSQVLSGILFYLPTVSPYNPDGSYKENYTRTGSGPLNPLSLINNNFTKTENNKTLINGFAAVDILNGLKFTITGSTQKEQNNVNTYSTSQSGIYVNQNGVAVRSAYTNTSNVVEAYFNYDRVFGQHSLKLLGGYSYQQDRNNDGFGVQTQNFSNDALAYNYLAFSNPTQLSQIIFNPNYNVNGTTPPTYISTLRLISFYTRAQYQFADKYLLQASIREDGSSAFGINHRHGYFPAVSAGWKIISEDFMKSVPVISDLKFRAGYGVSGNSLGFDAFTAQLIYGVPPGGGKFLSNGNIINPIGPVRNDNPDLKWESTATTNIGLDFGVLNNRITGSVDYYIKKTSDLIYTYPVSTTLYFYPFYTANVGKIKNSGIEVVINAIPVKSQSFTWRTSFNVSHNKNVVQSLSNSQFGLNFIQTAQLGGKGQSGNYSQIIQPGYAIGTFDLWHYTGKNAAGVSTFQKADGSITAAQPLTTDQFIKYDAQPKLIYGWSNSFFYKNFDLNFLVRGVYGNKILNATLAGLNNPADSKIQNIPTFTLGESFKDINAYLISDRFLESGSYLRLDNATIGYTIKPHIQAFKSLRFYASGNNIFIITKYRGVDPEVNIGGLTPGIDNRDFYPKTRTFSLGINASF</sequence>
<dbReference type="AlphaFoldDB" id="A0A1N7D0U7"/>
<dbReference type="Proteomes" id="UP000541583">
    <property type="component" value="Unassembled WGS sequence"/>
</dbReference>
<dbReference type="EMBL" id="JACHCB010000010">
    <property type="protein sequence ID" value="MBB6111105.1"/>
    <property type="molecule type" value="Genomic_DNA"/>
</dbReference>
<reference evidence="14 15" key="1">
    <citation type="submission" date="2020-08" db="EMBL/GenBank/DDBJ databases">
        <title>Genomic Encyclopedia of Type Strains, Phase IV (KMG-V): Genome sequencing to study the core and pangenomes of soil and plant-associated prokaryotes.</title>
        <authorList>
            <person name="Whitman W."/>
        </authorList>
    </citation>
    <scope>NUCLEOTIDE SEQUENCE [LARGE SCALE GENOMIC DNA]</scope>
    <source>
        <strain evidence="12 14">ANJLi2</strain>
        <strain evidence="13 15">MP601</strain>
    </source>
</reference>
<keyword evidence="14" id="KW-1185">Reference proteome</keyword>
<evidence type="ECO:0000256" key="9">
    <source>
        <dbReference type="RuleBase" id="RU003357"/>
    </source>
</evidence>
<feature type="domain" description="TonB-dependent receptor-like beta-barrel" evidence="10">
    <location>
        <begin position="386"/>
        <end position="967"/>
    </location>
</feature>
<dbReference type="Pfam" id="PF00593">
    <property type="entry name" value="TonB_dep_Rec_b-barrel"/>
    <property type="match status" value="1"/>
</dbReference>
<keyword evidence="5 9" id="KW-0798">TonB box</keyword>
<dbReference type="InterPro" id="IPR036942">
    <property type="entry name" value="Beta-barrel_TonB_sf"/>
</dbReference>
<dbReference type="NCBIfam" id="TIGR04057">
    <property type="entry name" value="SusC_RagA_signa"/>
    <property type="match status" value="1"/>
</dbReference>
<keyword evidence="4 8" id="KW-0812">Transmembrane</keyword>
<dbReference type="InterPro" id="IPR023997">
    <property type="entry name" value="TonB-dep_OMP_SusC/RagA_CS"/>
</dbReference>
<evidence type="ECO:0000256" key="3">
    <source>
        <dbReference type="ARBA" id="ARBA00022452"/>
    </source>
</evidence>
<comment type="subcellular location">
    <subcellularLocation>
        <location evidence="1 8">Cell outer membrane</location>
        <topology evidence="1 8">Multi-pass membrane protein</topology>
    </subcellularLocation>
</comment>
<dbReference type="PROSITE" id="PS52016">
    <property type="entry name" value="TONB_DEPENDENT_REC_3"/>
    <property type="match status" value="1"/>
</dbReference>
<dbReference type="InterPro" id="IPR039426">
    <property type="entry name" value="TonB-dep_rcpt-like"/>
</dbReference>
<organism evidence="13 15">
    <name type="scientific">Mucilaginibacter lappiensis</name>
    <dbReference type="NCBI Taxonomy" id="354630"/>
    <lineage>
        <taxon>Bacteria</taxon>
        <taxon>Pseudomonadati</taxon>
        <taxon>Bacteroidota</taxon>
        <taxon>Sphingobacteriia</taxon>
        <taxon>Sphingobacteriales</taxon>
        <taxon>Sphingobacteriaceae</taxon>
        <taxon>Mucilaginibacter</taxon>
    </lineage>
</organism>
<evidence type="ECO:0000256" key="8">
    <source>
        <dbReference type="PROSITE-ProRule" id="PRU01360"/>
    </source>
</evidence>
<dbReference type="Proteomes" id="UP000548326">
    <property type="component" value="Unassembled WGS sequence"/>
</dbReference>
<dbReference type="GO" id="GO:0009279">
    <property type="term" value="C:cell outer membrane"/>
    <property type="evidence" value="ECO:0007669"/>
    <property type="project" value="UniProtKB-SubCell"/>
</dbReference>
<evidence type="ECO:0000256" key="2">
    <source>
        <dbReference type="ARBA" id="ARBA00022448"/>
    </source>
</evidence>
<dbReference type="Gene3D" id="2.60.40.1120">
    <property type="entry name" value="Carboxypeptidase-like, regulatory domain"/>
    <property type="match status" value="1"/>
</dbReference>
<keyword evidence="6 8" id="KW-0472">Membrane</keyword>
<evidence type="ECO:0000259" key="11">
    <source>
        <dbReference type="Pfam" id="PF07715"/>
    </source>
</evidence>
<comment type="similarity">
    <text evidence="8 9">Belongs to the TonB-dependent receptor family.</text>
</comment>
<evidence type="ECO:0000313" key="12">
    <source>
        <dbReference type="EMBL" id="MBB6111105.1"/>
    </source>
</evidence>
<keyword evidence="13" id="KW-0675">Receptor</keyword>
<dbReference type="SUPFAM" id="SSF56935">
    <property type="entry name" value="Porins"/>
    <property type="match status" value="1"/>
</dbReference>
<evidence type="ECO:0000256" key="7">
    <source>
        <dbReference type="ARBA" id="ARBA00023237"/>
    </source>
</evidence>
<gene>
    <name evidence="13" type="ORF">HDF22_002894</name>
    <name evidence="12" type="ORF">HDF23_003872</name>
</gene>
<dbReference type="InterPro" id="IPR037066">
    <property type="entry name" value="Plug_dom_sf"/>
</dbReference>
<evidence type="ECO:0000256" key="1">
    <source>
        <dbReference type="ARBA" id="ARBA00004571"/>
    </source>
</evidence>
<accession>A0A1N7D0U7</accession>
<evidence type="ECO:0000313" key="13">
    <source>
        <dbReference type="EMBL" id="MBB6128771.1"/>
    </source>
</evidence>
<dbReference type="InterPro" id="IPR008969">
    <property type="entry name" value="CarboxyPept-like_regulatory"/>
</dbReference>
<evidence type="ECO:0000256" key="5">
    <source>
        <dbReference type="ARBA" id="ARBA00023077"/>
    </source>
</evidence>
<evidence type="ECO:0000256" key="4">
    <source>
        <dbReference type="ARBA" id="ARBA00022692"/>
    </source>
</evidence>
<dbReference type="Gene3D" id="2.40.170.20">
    <property type="entry name" value="TonB-dependent receptor, beta-barrel domain"/>
    <property type="match status" value="1"/>
</dbReference>
<proteinExistence type="inferred from homology"/>
<dbReference type="STRING" id="354630.SAMN05421821_110124"/>
<name>A0A1N7D0U7_9SPHI</name>
<evidence type="ECO:0000313" key="15">
    <source>
        <dbReference type="Proteomes" id="UP000548326"/>
    </source>
</evidence>
<evidence type="ECO:0000256" key="6">
    <source>
        <dbReference type="ARBA" id="ARBA00023136"/>
    </source>
</evidence>
<dbReference type="Pfam" id="PF13715">
    <property type="entry name" value="CarbopepD_reg_2"/>
    <property type="match status" value="1"/>
</dbReference>
<dbReference type="InterPro" id="IPR000531">
    <property type="entry name" value="Beta-barrel_TonB"/>
</dbReference>
<dbReference type="SUPFAM" id="SSF49464">
    <property type="entry name" value="Carboxypeptidase regulatory domain-like"/>
    <property type="match status" value="1"/>
</dbReference>
<dbReference type="OrthoDB" id="9768177at2"/>
<evidence type="ECO:0000259" key="10">
    <source>
        <dbReference type="Pfam" id="PF00593"/>
    </source>
</evidence>
<dbReference type="Gene3D" id="2.170.130.10">
    <property type="entry name" value="TonB-dependent receptor, plug domain"/>
    <property type="match status" value="1"/>
</dbReference>
<keyword evidence="2 8" id="KW-0813">Transport</keyword>
<protein>
    <submittedName>
        <fullName evidence="13">Iron complex outermembrane receptor protein</fullName>
    </submittedName>
</protein>
<keyword evidence="3 8" id="KW-1134">Transmembrane beta strand</keyword>
<dbReference type="NCBIfam" id="TIGR04056">
    <property type="entry name" value="OMP_RagA_SusC"/>
    <property type="match status" value="1"/>
</dbReference>
<comment type="caution">
    <text evidence="13">The sequence shown here is derived from an EMBL/GenBank/DDBJ whole genome shotgun (WGS) entry which is preliminary data.</text>
</comment>
<evidence type="ECO:0000313" key="14">
    <source>
        <dbReference type="Proteomes" id="UP000541583"/>
    </source>
</evidence>
<dbReference type="Pfam" id="PF07715">
    <property type="entry name" value="Plug"/>
    <property type="match status" value="1"/>
</dbReference>
<dbReference type="EMBL" id="JACHCA010000007">
    <property type="protein sequence ID" value="MBB6128771.1"/>
    <property type="molecule type" value="Genomic_DNA"/>
</dbReference>
<feature type="domain" description="TonB-dependent receptor plug" evidence="11">
    <location>
        <begin position="130"/>
        <end position="237"/>
    </location>
</feature>
<dbReference type="RefSeq" id="WP_076375188.1">
    <property type="nucleotide sequence ID" value="NZ_FTMG01000010.1"/>
</dbReference>